<dbReference type="EMBL" id="AGXV01000014">
    <property type="protein sequence ID" value="EIY67908.1"/>
    <property type="molecule type" value="Genomic_DNA"/>
</dbReference>
<reference evidence="1 2" key="1">
    <citation type="submission" date="2012-02" db="EMBL/GenBank/DDBJ databases">
        <title>The Genome Sequence of Bacteroides salyersiae CL02T12C01.</title>
        <authorList>
            <consortium name="The Broad Institute Genome Sequencing Platform"/>
            <person name="Earl A."/>
            <person name="Ward D."/>
            <person name="Feldgarden M."/>
            <person name="Gevers D."/>
            <person name="Zitomersky N.L."/>
            <person name="Coyne M.J."/>
            <person name="Comstock L.E."/>
            <person name="Young S.K."/>
            <person name="Zeng Q."/>
            <person name="Gargeya S."/>
            <person name="Fitzgerald M."/>
            <person name="Haas B."/>
            <person name="Abouelleil A."/>
            <person name="Alvarado L."/>
            <person name="Arachchi H.M."/>
            <person name="Berlin A."/>
            <person name="Chapman S.B."/>
            <person name="Gearin G."/>
            <person name="Goldberg J."/>
            <person name="Griggs A."/>
            <person name="Gujja S."/>
            <person name="Hansen M."/>
            <person name="Heiman D."/>
            <person name="Howarth C."/>
            <person name="Larimer J."/>
            <person name="Lui A."/>
            <person name="MacDonald P.J.P."/>
            <person name="McCowen C."/>
            <person name="Montmayeur A."/>
            <person name="Murphy C."/>
            <person name="Neiman D."/>
            <person name="Pearson M."/>
            <person name="Priest M."/>
            <person name="Roberts A."/>
            <person name="Saif S."/>
            <person name="Shea T."/>
            <person name="Sisk P."/>
            <person name="Stolte C."/>
            <person name="Sykes S."/>
            <person name="Wortman J."/>
            <person name="Nusbaum C."/>
            <person name="Birren B."/>
        </authorList>
    </citation>
    <scope>NUCLEOTIDE SEQUENCE [LARGE SCALE GENOMIC DNA]</scope>
    <source>
        <strain evidence="1 2">CL02T12C01</strain>
    </source>
</reference>
<keyword evidence="2" id="KW-1185">Reference proteome</keyword>
<dbReference type="HOGENOM" id="CLU_3265979_0_0_10"/>
<name>I9TG08_9BACE</name>
<evidence type="ECO:0000313" key="2">
    <source>
        <dbReference type="Proteomes" id="UP000005150"/>
    </source>
</evidence>
<dbReference type="Proteomes" id="UP000005150">
    <property type="component" value="Unassembled WGS sequence"/>
</dbReference>
<protein>
    <submittedName>
        <fullName evidence="1">Uncharacterized protein</fullName>
    </submittedName>
</protein>
<sequence>MCAVKVLVVSMLCGAKFIRRESARSSTMNASFLYEQRSVSY</sequence>
<gene>
    <name evidence="1" type="ORF">HMPREF1071_01097</name>
</gene>
<comment type="caution">
    <text evidence="1">The sequence shown here is derived from an EMBL/GenBank/DDBJ whole genome shotgun (WGS) entry which is preliminary data.</text>
</comment>
<organism evidence="1 2">
    <name type="scientific">Bacteroides salyersiae CL02T12C01</name>
    <dbReference type="NCBI Taxonomy" id="997887"/>
    <lineage>
        <taxon>Bacteria</taxon>
        <taxon>Pseudomonadati</taxon>
        <taxon>Bacteroidota</taxon>
        <taxon>Bacteroidia</taxon>
        <taxon>Bacteroidales</taxon>
        <taxon>Bacteroidaceae</taxon>
        <taxon>Bacteroides</taxon>
    </lineage>
</organism>
<dbReference type="AlphaFoldDB" id="I9TG08"/>
<evidence type="ECO:0000313" key="1">
    <source>
        <dbReference type="EMBL" id="EIY67908.1"/>
    </source>
</evidence>
<accession>I9TG08</accession>
<proteinExistence type="predicted"/>